<dbReference type="PROSITE" id="PS51387">
    <property type="entry name" value="FAD_PCMH"/>
    <property type="match status" value="1"/>
</dbReference>
<dbReference type="InterPro" id="IPR016167">
    <property type="entry name" value="FAD-bd_PCMH_sub1"/>
</dbReference>
<dbReference type="InterPro" id="IPR016164">
    <property type="entry name" value="FAD-linked_Oxase-like_C"/>
</dbReference>
<dbReference type="InterPro" id="IPR016171">
    <property type="entry name" value="Vanillyl_alc_oxidase_C-sub2"/>
</dbReference>
<keyword evidence="6" id="KW-1185">Reference proteome</keyword>
<dbReference type="Proteomes" id="UP000320055">
    <property type="component" value="Unassembled WGS sequence"/>
</dbReference>
<sequence length="531" mass="59250">MNKTLALEAWEKLLSSENVVQAADLLQNAATATYATSNNVEAILRPTTTEQVSDCLKIANQYQIAVYPISKGKNWGYGSRVPTANGGVLLDLSQLNRIIEFNEDLAYVTVEPGVTQQQLYQFLQEQHSQLWMDSTGSSPDSSLIGNILERGFGHTPYGDRFANICGLEVVIPTGELIHTSFGRFPNAKTAQLYRWGVGAYLDGIFTQSNLGIVTKMTIWLMPAPEYFQAFYFSVKDNSQLPALINALRPLRLNGTIKSAVHLGNSYKVLSAIRQYPWEEAHNTTPLPPETMDYFAKSWDFGAWNGSGGIYGTKTQVAEARRLIKQALKGKVRKLQFIDDTLLRLAQIVAKQYQQVTGLNLPEMLKIIKPVYGLMKGIPTPTQLKSAYWRKKSVPPEQMDLDQDGCGLIWCAPVAPLDGNCAQEINSITQDIFTQYGFEPFISLTLLTERCLGCILTISYDRYVPGEDERAMACYKDLLKALTSSGYYPYRLGVHSMDLLAEGEESYQNLLNKIKTAIDPQNILAPGRYLQS</sequence>
<name>A0A563VSN7_9CYAN</name>
<dbReference type="Pfam" id="PF01565">
    <property type="entry name" value="FAD_binding_4"/>
    <property type="match status" value="1"/>
</dbReference>
<dbReference type="RefSeq" id="WP_144872799.1">
    <property type="nucleotide sequence ID" value="NZ_LR213998.1"/>
</dbReference>
<protein>
    <submittedName>
        <fullName evidence="5">FAD/FMN-dependent dehydrogenase</fullName>
    </submittedName>
</protein>
<dbReference type="SUPFAM" id="SSF55103">
    <property type="entry name" value="FAD-linked oxidases, C-terminal domain"/>
    <property type="match status" value="1"/>
</dbReference>
<gene>
    <name evidence="5" type="ORF">H1P_2550010</name>
</gene>
<keyword evidence="2" id="KW-0274">FAD</keyword>
<dbReference type="PANTHER" id="PTHR11748:SF114">
    <property type="entry name" value="ARYL-ALCOHOL OXIDASE VANILLYL-ALCOHOL OXIDASE (AFU_ORTHOLOGUE AFUA_3G09500)-RELATED"/>
    <property type="match status" value="1"/>
</dbReference>
<dbReference type="PANTHER" id="PTHR11748">
    <property type="entry name" value="D-LACTATE DEHYDROGENASE"/>
    <property type="match status" value="1"/>
</dbReference>
<dbReference type="AlphaFoldDB" id="A0A563VSN7"/>
<evidence type="ECO:0000256" key="1">
    <source>
        <dbReference type="ARBA" id="ARBA00022630"/>
    </source>
</evidence>
<dbReference type="Gene3D" id="1.10.45.10">
    <property type="entry name" value="Vanillyl-alcohol Oxidase, Chain A, domain 4"/>
    <property type="match status" value="1"/>
</dbReference>
<dbReference type="Gene3D" id="3.40.462.10">
    <property type="entry name" value="FAD-linked oxidases, C-terminal domain"/>
    <property type="match status" value="1"/>
</dbReference>
<dbReference type="InterPro" id="IPR016170">
    <property type="entry name" value="Cytok_DH_C_sf"/>
</dbReference>
<reference evidence="5 6" key="1">
    <citation type="submission" date="2019-01" db="EMBL/GenBank/DDBJ databases">
        <authorList>
            <person name="Brito A."/>
        </authorList>
    </citation>
    <scope>NUCLEOTIDE SEQUENCE [LARGE SCALE GENOMIC DNA]</scope>
    <source>
        <strain evidence="5">1</strain>
    </source>
</reference>
<accession>A0A563VSN7</accession>
<dbReference type="OrthoDB" id="9767256at2"/>
<dbReference type="GO" id="GO:1903457">
    <property type="term" value="P:lactate catabolic process"/>
    <property type="evidence" value="ECO:0007669"/>
    <property type="project" value="TreeGrafter"/>
</dbReference>
<dbReference type="InterPro" id="IPR036318">
    <property type="entry name" value="FAD-bd_PCMH-like_sf"/>
</dbReference>
<keyword evidence="1" id="KW-0285">Flavoprotein</keyword>
<evidence type="ECO:0000313" key="6">
    <source>
        <dbReference type="Proteomes" id="UP000320055"/>
    </source>
</evidence>
<proteinExistence type="predicted"/>
<dbReference type="EMBL" id="CAACVJ010000174">
    <property type="protein sequence ID" value="VEP14299.1"/>
    <property type="molecule type" value="Genomic_DNA"/>
</dbReference>
<organism evidence="5 6">
    <name type="scientific">Hyella patelloides LEGE 07179</name>
    <dbReference type="NCBI Taxonomy" id="945734"/>
    <lineage>
        <taxon>Bacteria</taxon>
        <taxon>Bacillati</taxon>
        <taxon>Cyanobacteriota</taxon>
        <taxon>Cyanophyceae</taxon>
        <taxon>Pleurocapsales</taxon>
        <taxon>Hyellaceae</taxon>
        <taxon>Hyella</taxon>
    </lineage>
</organism>
<dbReference type="SUPFAM" id="SSF56176">
    <property type="entry name" value="FAD-binding/transporter-associated domain-like"/>
    <property type="match status" value="1"/>
</dbReference>
<keyword evidence="3" id="KW-0560">Oxidoreductase</keyword>
<evidence type="ECO:0000259" key="4">
    <source>
        <dbReference type="PROSITE" id="PS51387"/>
    </source>
</evidence>
<dbReference type="InterPro" id="IPR016166">
    <property type="entry name" value="FAD-bd_PCMH"/>
</dbReference>
<evidence type="ECO:0000256" key="3">
    <source>
        <dbReference type="ARBA" id="ARBA00023002"/>
    </source>
</evidence>
<evidence type="ECO:0000256" key="2">
    <source>
        <dbReference type="ARBA" id="ARBA00022827"/>
    </source>
</evidence>
<feature type="domain" description="FAD-binding PCMH-type" evidence="4">
    <location>
        <begin position="35"/>
        <end position="223"/>
    </location>
</feature>
<dbReference type="InterPro" id="IPR016169">
    <property type="entry name" value="FAD-bd_PCMH_sub2"/>
</dbReference>
<evidence type="ECO:0000313" key="5">
    <source>
        <dbReference type="EMBL" id="VEP14299.1"/>
    </source>
</evidence>
<dbReference type="GO" id="GO:0071949">
    <property type="term" value="F:FAD binding"/>
    <property type="evidence" value="ECO:0007669"/>
    <property type="project" value="InterPro"/>
</dbReference>
<dbReference type="Gene3D" id="3.30.43.10">
    <property type="entry name" value="Uridine Diphospho-n-acetylenolpyruvylglucosamine Reductase, domain 2"/>
    <property type="match status" value="1"/>
</dbReference>
<dbReference type="Gene3D" id="3.30.465.10">
    <property type="match status" value="1"/>
</dbReference>
<dbReference type="InterPro" id="IPR006094">
    <property type="entry name" value="Oxid_FAD_bind_N"/>
</dbReference>
<dbReference type="GO" id="GO:0004458">
    <property type="term" value="F:D-lactate dehydrogenase (cytochrome) activity"/>
    <property type="evidence" value="ECO:0007669"/>
    <property type="project" value="TreeGrafter"/>
</dbReference>
<dbReference type="GO" id="GO:0008720">
    <property type="term" value="F:D-lactate dehydrogenase (NAD+) activity"/>
    <property type="evidence" value="ECO:0007669"/>
    <property type="project" value="TreeGrafter"/>
</dbReference>